<keyword evidence="1" id="KW-0472">Membrane</keyword>
<evidence type="ECO:0000256" key="1">
    <source>
        <dbReference type="SAM" id="Phobius"/>
    </source>
</evidence>
<evidence type="ECO:0000313" key="3">
    <source>
        <dbReference type="Proteomes" id="UP000006882"/>
    </source>
</evidence>
<feature type="transmembrane region" description="Helical" evidence="1">
    <location>
        <begin position="42"/>
        <end position="64"/>
    </location>
</feature>
<keyword evidence="1" id="KW-1133">Transmembrane helix</keyword>
<sequence>MNLSFKVYQTCLFLASPIKWASRNPDLALNADHVTLEPEGNCFYPCAISLLSMLYIVLYNYYFVSLYCL</sequence>
<keyword evidence="1" id="KW-0812">Transmembrane</keyword>
<gene>
    <name evidence="2" type="ORF">PRUPE_2G184200</name>
</gene>
<organism evidence="2 3">
    <name type="scientific">Prunus persica</name>
    <name type="common">Peach</name>
    <name type="synonym">Amygdalus persica</name>
    <dbReference type="NCBI Taxonomy" id="3760"/>
    <lineage>
        <taxon>Eukaryota</taxon>
        <taxon>Viridiplantae</taxon>
        <taxon>Streptophyta</taxon>
        <taxon>Embryophyta</taxon>
        <taxon>Tracheophyta</taxon>
        <taxon>Spermatophyta</taxon>
        <taxon>Magnoliopsida</taxon>
        <taxon>eudicotyledons</taxon>
        <taxon>Gunneridae</taxon>
        <taxon>Pentapetalae</taxon>
        <taxon>rosids</taxon>
        <taxon>fabids</taxon>
        <taxon>Rosales</taxon>
        <taxon>Rosaceae</taxon>
        <taxon>Amygdaloideae</taxon>
        <taxon>Amygdaleae</taxon>
        <taxon>Prunus</taxon>
    </lineage>
</organism>
<dbReference type="AlphaFoldDB" id="A0A251QI19"/>
<reference evidence="2 3" key="1">
    <citation type="journal article" date="2013" name="Nat. Genet.">
        <title>The high-quality draft genome of peach (Prunus persica) identifies unique patterns of genetic diversity, domestication and genome evolution.</title>
        <authorList>
            <consortium name="International Peach Genome Initiative"/>
            <person name="Verde I."/>
            <person name="Abbott A.G."/>
            <person name="Scalabrin S."/>
            <person name="Jung S."/>
            <person name="Shu S."/>
            <person name="Marroni F."/>
            <person name="Zhebentyayeva T."/>
            <person name="Dettori M.T."/>
            <person name="Grimwood J."/>
            <person name="Cattonaro F."/>
            <person name="Zuccolo A."/>
            <person name="Rossini L."/>
            <person name="Jenkins J."/>
            <person name="Vendramin E."/>
            <person name="Meisel L.A."/>
            <person name="Decroocq V."/>
            <person name="Sosinski B."/>
            <person name="Prochnik S."/>
            <person name="Mitros T."/>
            <person name="Policriti A."/>
            <person name="Cipriani G."/>
            <person name="Dondini L."/>
            <person name="Ficklin S."/>
            <person name="Goodstein D.M."/>
            <person name="Xuan P."/>
            <person name="Del Fabbro C."/>
            <person name="Aramini V."/>
            <person name="Copetti D."/>
            <person name="Gonzalez S."/>
            <person name="Horner D.S."/>
            <person name="Falchi R."/>
            <person name="Lucas S."/>
            <person name="Mica E."/>
            <person name="Maldonado J."/>
            <person name="Lazzari B."/>
            <person name="Bielenberg D."/>
            <person name="Pirona R."/>
            <person name="Miculan M."/>
            <person name="Barakat A."/>
            <person name="Testolin R."/>
            <person name="Stella A."/>
            <person name="Tartarini S."/>
            <person name="Tonutti P."/>
            <person name="Arus P."/>
            <person name="Orellana A."/>
            <person name="Wells C."/>
            <person name="Main D."/>
            <person name="Vizzotto G."/>
            <person name="Silva H."/>
            <person name="Salamini F."/>
            <person name="Schmutz J."/>
            <person name="Morgante M."/>
            <person name="Rokhsar D.S."/>
        </authorList>
    </citation>
    <scope>NUCLEOTIDE SEQUENCE [LARGE SCALE GENOMIC DNA]</scope>
    <source>
        <strain evidence="3">cv. Nemared</strain>
    </source>
</reference>
<protein>
    <submittedName>
        <fullName evidence="2">Uncharacterized protein</fullName>
    </submittedName>
</protein>
<proteinExistence type="predicted"/>
<dbReference type="EMBL" id="CM007652">
    <property type="protein sequence ID" value="ONI23363.1"/>
    <property type="molecule type" value="Genomic_DNA"/>
</dbReference>
<dbReference type="Gramene" id="ONI23363">
    <property type="protein sequence ID" value="ONI23363"/>
    <property type="gene ID" value="PRUPE_2G184200"/>
</dbReference>
<evidence type="ECO:0000313" key="2">
    <source>
        <dbReference type="EMBL" id="ONI23363.1"/>
    </source>
</evidence>
<name>A0A251QI19_PRUPE</name>
<keyword evidence="3" id="KW-1185">Reference proteome</keyword>
<dbReference type="Proteomes" id="UP000006882">
    <property type="component" value="Chromosome G2"/>
</dbReference>
<accession>A0A251QI19</accession>